<evidence type="ECO:0000256" key="2">
    <source>
        <dbReference type="SAM" id="Phobius"/>
    </source>
</evidence>
<evidence type="ECO:0000256" key="3">
    <source>
        <dbReference type="SAM" id="SignalP"/>
    </source>
</evidence>
<evidence type="ECO:0000313" key="4">
    <source>
        <dbReference type="EMBL" id="WAL65659.1"/>
    </source>
</evidence>
<keyword evidence="2" id="KW-0472">Membrane</keyword>
<dbReference type="EMBL" id="CP113836">
    <property type="protein sequence ID" value="WAL65659.1"/>
    <property type="molecule type" value="Genomic_DNA"/>
</dbReference>
<reference evidence="4" key="1">
    <citation type="submission" date="2022-11" db="EMBL/GenBank/DDBJ databases">
        <authorList>
            <person name="Mo P."/>
        </authorList>
    </citation>
    <scope>NUCLEOTIDE SEQUENCE</scope>
    <source>
        <strain evidence="4">HUAS 11-8</strain>
    </source>
</reference>
<feature type="transmembrane region" description="Helical" evidence="2">
    <location>
        <begin position="268"/>
        <end position="289"/>
    </location>
</feature>
<dbReference type="RefSeq" id="WP_268755805.1">
    <property type="nucleotide sequence ID" value="NZ_CP113836.1"/>
</dbReference>
<keyword evidence="2" id="KW-1133">Transmembrane helix</keyword>
<keyword evidence="2" id="KW-0812">Transmembrane</keyword>
<feature type="compositionally biased region" description="Low complexity" evidence="1">
    <location>
        <begin position="127"/>
        <end position="143"/>
    </location>
</feature>
<name>A0ABY7B039_9PSEU</name>
<feature type="chain" id="PRO_5045111348" evidence="3">
    <location>
        <begin position="26"/>
        <end position="295"/>
    </location>
</feature>
<feature type="region of interest" description="Disordered" evidence="1">
    <location>
        <begin position="121"/>
        <end position="164"/>
    </location>
</feature>
<feature type="signal peptide" evidence="3">
    <location>
        <begin position="1"/>
        <end position="25"/>
    </location>
</feature>
<feature type="compositionally biased region" description="Low complexity" evidence="1">
    <location>
        <begin position="152"/>
        <end position="164"/>
    </location>
</feature>
<sequence>MRGRTRQAAAVGAAAFVLAGTSAFAAPAPAAAASAQTITASCGQTVTAHPGDVIKSPLGLQTVTDGLTSIIGGLLSGLCQITVKVVDTVVAPIPVVGAPVAGAVDSTVAGTTNGLTSAVQSATSGLTGKQQQPAPQTGGAAQSGPGGGTGGAQQATPGGTGAATVGIPAATSQVLSDPGYRLPSFSGFGSVPGYAPMRDYSDIPYALAGLWSPAPGLRYGGEIPGYAPSIGSLGQGAPQGGDQRSVQNAGRAEALPGQGSGGGTPVELPVLAAVLALAGVSAGLVRAWVLRGATA</sequence>
<evidence type="ECO:0000313" key="5">
    <source>
        <dbReference type="Proteomes" id="UP001163203"/>
    </source>
</evidence>
<organism evidence="4 5">
    <name type="scientific">Amycolatopsis cynarae</name>
    <dbReference type="NCBI Taxonomy" id="2995223"/>
    <lineage>
        <taxon>Bacteria</taxon>
        <taxon>Bacillati</taxon>
        <taxon>Actinomycetota</taxon>
        <taxon>Actinomycetes</taxon>
        <taxon>Pseudonocardiales</taxon>
        <taxon>Pseudonocardiaceae</taxon>
        <taxon>Amycolatopsis</taxon>
    </lineage>
</organism>
<accession>A0ABY7B039</accession>
<keyword evidence="5" id="KW-1185">Reference proteome</keyword>
<dbReference type="Proteomes" id="UP001163203">
    <property type="component" value="Chromosome"/>
</dbReference>
<protein>
    <submittedName>
        <fullName evidence="4">Uncharacterized protein</fullName>
    </submittedName>
</protein>
<gene>
    <name evidence="4" type="ORF">ORV05_33100</name>
</gene>
<proteinExistence type="predicted"/>
<keyword evidence="3" id="KW-0732">Signal</keyword>
<evidence type="ECO:0000256" key="1">
    <source>
        <dbReference type="SAM" id="MobiDB-lite"/>
    </source>
</evidence>